<dbReference type="GO" id="GO:0045454">
    <property type="term" value="P:cell redox homeostasis"/>
    <property type="evidence" value="ECO:0007669"/>
    <property type="project" value="TreeGrafter"/>
</dbReference>
<proteinExistence type="inferred from homology"/>
<comment type="function">
    <text evidence="1">Thiol-specific peroxidase that catalyzes the reduction of hydrogen peroxide and organic hydroperoxides to water and alcohols, respectively. Plays a role in cell protection against oxidative stress by detoxifying peroxides and as sensor of hydrogen peroxide-mediated signaling events.</text>
</comment>
<evidence type="ECO:0000256" key="5">
    <source>
        <dbReference type="ARBA" id="ARBA00023002"/>
    </source>
</evidence>
<dbReference type="InterPro" id="IPR050924">
    <property type="entry name" value="Peroxiredoxin_BCP/PrxQ"/>
</dbReference>
<dbReference type="PROSITE" id="PS51352">
    <property type="entry name" value="THIOREDOXIN_2"/>
    <property type="match status" value="1"/>
</dbReference>
<feature type="domain" description="Thioredoxin" evidence="12">
    <location>
        <begin position="13"/>
        <end position="160"/>
    </location>
</feature>
<dbReference type="InterPro" id="IPR000866">
    <property type="entry name" value="AhpC/TSA"/>
</dbReference>
<evidence type="ECO:0000256" key="6">
    <source>
        <dbReference type="ARBA" id="ARBA00023157"/>
    </source>
</evidence>
<dbReference type="GO" id="GO:0034599">
    <property type="term" value="P:cellular response to oxidative stress"/>
    <property type="evidence" value="ECO:0007669"/>
    <property type="project" value="TreeGrafter"/>
</dbReference>
<dbReference type="Proteomes" id="UP000663859">
    <property type="component" value="Unassembled WGS sequence"/>
</dbReference>
<keyword evidence="6" id="KW-1015">Disulfide bond</keyword>
<evidence type="ECO:0000259" key="12">
    <source>
        <dbReference type="PROSITE" id="PS51352"/>
    </source>
</evidence>
<keyword evidence="14" id="KW-1185">Reference proteome</keyword>
<evidence type="ECO:0000313" key="13">
    <source>
        <dbReference type="EMBL" id="CAF0703870.1"/>
    </source>
</evidence>
<dbReference type="InterPro" id="IPR036249">
    <property type="entry name" value="Thioredoxin-like_sf"/>
</dbReference>
<dbReference type="Pfam" id="PF00578">
    <property type="entry name" value="AhpC-TSA"/>
    <property type="match status" value="1"/>
</dbReference>
<keyword evidence="5" id="KW-0560">Oxidoreductase</keyword>
<keyword evidence="4" id="KW-0049">Antioxidant</keyword>
<keyword evidence="7" id="KW-0676">Redox-active center</keyword>
<dbReference type="AlphaFoldDB" id="A0A8J2BLS9"/>
<dbReference type="GO" id="GO:0008379">
    <property type="term" value="F:thioredoxin peroxidase activity"/>
    <property type="evidence" value="ECO:0007669"/>
    <property type="project" value="TreeGrafter"/>
</dbReference>
<evidence type="ECO:0000256" key="9">
    <source>
        <dbReference type="ARBA" id="ARBA00038489"/>
    </source>
</evidence>
<reference evidence="13" key="1">
    <citation type="submission" date="2021-02" db="EMBL/GenBank/DDBJ databases">
        <authorList>
            <person name="Cremers G."/>
            <person name="Picone N."/>
        </authorList>
    </citation>
    <scope>NUCLEOTIDE SEQUENCE</scope>
    <source>
        <strain evidence="13">PQ17</strain>
    </source>
</reference>
<dbReference type="Gene3D" id="3.40.30.10">
    <property type="entry name" value="Glutaredoxin"/>
    <property type="match status" value="1"/>
</dbReference>
<dbReference type="RefSeq" id="WP_174582473.1">
    <property type="nucleotide sequence ID" value="NZ_CAJNOB010000056.1"/>
</dbReference>
<comment type="similarity">
    <text evidence="9">Belongs to the peroxiredoxin family. BCP/PrxQ subfamily.</text>
</comment>
<dbReference type="InterPro" id="IPR013766">
    <property type="entry name" value="Thioredoxin_domain"/>
</dbReference>
<comment type="catalytic activity">
    <reaction evidence="11">
        <text>a hydroperoxide + [thioredoxin]-dithiol = an alcohol + [thioredoxin]-disulfide + H2O</text>
        <dbReference type="Rhea" id="RHEA:62620"/>
        <dbReference type="Rhea" id="RHEA-COMP:10698"/>
        <dbReference type="Rhea" id="RHEA-COMP:10700"/>
        <dbReference type="ChEBI" id="CHEBI:15377"/>
        <dbReference type="ChEBI" id="CHEBI:29950"/>
        <dbReference type="ChEBI" id="CHEBI:30879"/>
        <dbReference type="ChEBI" id="CHEBI:35924"/>
        <dbReference type="ChEBI" id="CHEBI:50058"/>
        <dbReference type="EC" id="1.11.1.24"/>
    </reaction>
</comment>
<dbReference type="EMBL" id="CAJNOB010000056">
    <property type="protein sequence ID" value="CAF0703870.1"/>
    <property type="molecule type" value="Genomic_DNA"/>
</dbReference>
<keyword evidence="3" id="KW-0575">Peroxidase</keyword>
<gene>
    <name evidence="13" type="primary">bcp</name>
    <name evidence="13" type="ORF">MPNT_60124</name>
</gene>
<sequence length="165" mass="18570">MAFWVGRFFPQPLRVGSTVPDVLLQDPSGHTQNLRACIPLEGWTLLYFFPKAFTFGCTAQACHLKDRFSQLAQARITILGVSTDPPHRLRAFAQRWDLPFRLLSDSQRQAARAFGVPVVLGLALRQAFLFRGHILAWRDLHPRPTRLAEDILCALQNYPSLGGSS</sequence>
<evidence type="ECO:0000256" key="2">
    <source>
        <dbReference type="ARBA" id="ARBA00013017"/>
    </source>
</evidence>
<dbReference type="PANTHER" id="PTHR42801:SF8">
    <property type="entry name" value="PEROXIREDOXIN RV1608C-RELATED"/>
    <property type="match status" value="1"/>
</dbReference>
<accession>A0A8J2BLS9</accession>
<evidence type="ECO:0000256" key="1">
    <source>
        <dbReference type="ARBA" id="ARBA00003330"/>
    </source>
</evidence>
<evidence type="ECO:0000256" key="7">
    <source>
        <dbReference type="ARBA" id="ARBA00023284"/>
    </source>
</evidence>
<evidence type="ECO:0000256" key="8">
    <source>
        <dbReference type="ARBA" id="ARBA00032824"/>
    </source>
</evidence>
<evidence type="ECO:0000256" key="10">
    <source>
        <dbReference type="ARBA" id="ARBA00042639"/>
    </source>
</evidence>
<evidence type="ECO:0000256" key="3">
    <source>
        <dbReference type="ARBA" id="ARBA00022559"/>
    </source>
</evidence>
<dbReference type="EC" id="1.11.1.24" evidence="2"/>
<dbReference type="SUPFAM" id="SSF52833">
    <property type="entry name" value="Thioredoxin-like"/>
    <property type="match status" value="1"/>
</dbReference>
<protein>
    <recommendedName>
        <fullName evidence="2">thioredoxin-dependent peroxiredoxin</fullName>
        <ecNumber evidence="2">1.11.1.24</ecNumber>
    </recommendedName>
    <alternativeName>
        <fullName evidence="8">Thioredoxin peroxidase</fullName>
    </alternativeName>
    <alternativeName>
        <fullName evidence="10">Thioredoxin-dependent peroxiredoxin Bcp</fullName>
    </alternativeName>
</protein>
<comment type="caution">
    <text evidence="13">The sequence shown here is derived from an EMBL/GenBank/DDBJ whole genome shotgun (WGS) entry which is preliminary data.</text>
</comment>
<evidence type="ECO:0000256" key="11">
    <source>
        <dbReference type="ARBA" id="ARBA00049091"/>
    </source>
</evidence>
<dbReference type="PANTHER" id="PTHR42801">
    <property type="entry name" value="THIOREDOXIN-DEPENDENT PEROXIDE REDUCTASE"/>
    <property type="match status" value="1"/>
</dbReference>
<evidence type="ECO:0000256" key="4">
    <source>
        <dbReference type="ARBA" id="ARBA00022862"/>
    </source>
</evidence>
<dbReference type="GO" id="GO:0005737">
    <property type="term" value="C:cytoplasm"/>
    <property type="evidence" value="ECO:0007669"/>
    <property type="project" value="TreeGrafter"/>
</dbReference>
<name>A0A8J2BLS9_9BACT</name>
<organism evidence="13 14">
    <name type="scientific">Candidatus Methylacidithermus pantelleriae</name>
    <dbReference type="NCBI Taxonomy" id="2744239"/>
    <lineage>
        <taxon>Bacteria</taxon>
        <taxon>Pseudomonadati</taxon>
        <taxon>Verrucomicrobiota</taxon>
        <taxon>Methylacidiphilae</taxon>
        <taxon>Methylacidiphilales</taxon>
        <taxon>Methylacidiphilaceae</taxon>
        <taxon>Candidatus Methylacidithermus</taxon>
    </lineage>
</organism>
<dbReference type="CDD" id="cd03017">
    <property type="entry name" value="PRX_BCP"/>
    <property type="match status" value="1"/>
</dbReference>
<evidence type="ECO:0000313" key="14">
    <source>
        <dbReference type="Proteomes" id="UP000663859"/>
    </source>
</evidence>